<dbReference type="InterPro" id="IPR042100">
    <property type="entry name" value="Bug_dom1"/>
</dbReference>
<keyword evidence="2" id="KW-0732">Signal</keyword>
<evidence type="ECO:0000313" key="4">
    <source>
        <dbReference type="Proteomes" id="UP001501671"/>
    </source>
</evidence>
<reference evidence="4" key="1">
    <citation type="journal article" date="2019" name="Int. J. Syst. Evol. Microbiol.">
        <title>The Global Catalogue of Microorganisms (GCM) 10K type strain sequencing project: providing services to taxonomists for standard genome sequencing and annotation.</title>
        <authorList>
            <consortium name="The Broad Institute Genomics Platform"/>
            <consortium name="The Broad Institute Genome Sequencing Center for Infectious Disease"/>
            <person name="Wu L."/>
            <person name="Ma J."/>
        </authorList>
    </citation>
    <scope>NUCLEOTIDE SEQUENCE [LARGE SCALE GENOMIC DNA]</scope>
    <source>
        <strain evidence="4">JCM 17666</strain>
    </source>
</reference>
<dbReference type="Pfam" id="PF03401">
    <property type="entry name" value="TctC"/>
    <property type="match status" value="1"/>
</dbReference>
<gene>
    <name evidence="3" type="ORF">GCM10023144_17910</name>
</gene>
<dbReference type="PANTHER" id="PTHR42928">
    <property type="entry name" value="TRICARBOXYLATE-BINDING PROTEIN"/>
    <property type="match status" value="1"/>
</dbReference>
<dbReference type="InterPro" id="IPR005064">
    <property type="entry name" value="BUG"/>
</dbReference>
<dbReference type="Proteomes" id="UP001501671">
    <property type="component" value="Unassembled WGS sequence"/>
</dbReference>
<name>A0ABP8GV20_9BURK</name>
<proteinExistence type="inferred from homology"/>
<dbReference type="PANTHER" id="PTHR42928:SF5">
    <property type="entry name" value="BLR1237 PROTEIN"/>
    <property type="match status" value="1"/>
</dbReference>
<dbReference type="PIRSF" id="PIRSF017082">
    <property type="entry name" value="YflP"/>
    <property type="match status" value="1"/>
</dbReference>
<protein>
    <submittedName>
        <fullName evidence="3">Tripartite tricarboxylate transporter substrate binding protein</fullName>
    </submittedName>
</protein>
<feature type="chain" id="PRO_5046849836" evidence="2">
    <location>
        <begin position="30"/>
        <end position="333"/>
    </location>
</feature>
<accession>A0ABP8GV20</accession>
<dbReference type="EMBL" id="BAABFO010000007">
    <property type="protein sequence ID" value="GAA4330314.1"/>
    <property type="molecule type" value="Genomic_DNA"/>
</dbReference>
<feature type="signal peptide" evidence="2">
    <location>
        <begin position="1"/>
        <end position="29"/>
    </location>
</feature>
<sequence length="333" mass="33955">MMTINRFGRALRAACLCLPAAGLSGAAGAAGAAGAYPDRPVRIVVPFAAGGPADILGRLVAAGLADRLHGTFVVENKAGGGGNIGTAQVARADADGYTLVIGYIGPFGINPSLYKKQSFDPVKDFAPVSLLATSPLVLVTRPGLGAGSVAELVKLARSRSMALTYGSGGVGSANHLAGELFKTATGVDLVHVPYQGIAPATTDLLGGQVDLMFNGISSVLQYVKAGKLPALAVTTAARVDSLPDVPTMEEAGVKPFDVSAWFGLLAPRGTPPAVLASLEAAVRDTMNSPEASARLAATGMQRRLMPQAEFGRFIESEVKLWSGVVRASGASAD</sequence>
<dbReference type="SUPFAM" id="SSF53850">
    <property type="entry name" value="Periplasmic binding protein-like II"/>
    <property type="match status" value="1"/>
</dbReference>
<keyword evidence="4" id="KW-1185">Reference proteome</keyword>
<dbReference type="Gene3D" id="3.40.190.150">
    <property type="entry name" value="Bordetella uptake gene, domain 1"/>
    <property type="match status" value="1"/>
</dbReference>
<evidence type="ECO:0000313" key="3">
    <source>
        <dbReference type="EMBL" id="GAA4330314.1"/>
    </source>
</evidence>
<organism evidence="3 4">
    <name type="scientific">Pigmentiphaga soli</name>
    <dbReference type="NCBI Taxonomy" id="1007095"/>
    <lineage>
        <taxon>Bacteria</taxon>
        <taxon>Pseudomonadati</taxon>
        <taxon>Pseudomonadota</taxon>
        <taxon>Betaproteobacteria</taxon>
        <taxon>Burkholderiales</taxon>
        <taxon>Alcaligenaceae</taxon>
        <taxon>Pigmentiphaga</taxon>
    </lineage>
</organism>
<comment type="similarity">
    <text evidence="1">Belongs to the UPF0065 (bug) family.</text>
</comment>
<dbReference type="Gene3D" id="3.40.190.10">
    <property type="entry name" value="Periplasmic binding protein-like II"/>
    <property type="match status" value="1"/>
</dbReference>
<comment type="caution">
    <text evidence="3">The sequence shown here is derived from an EMBL/GenBank/DDBJ whole genome shotgun (WGS) entry which is preliminary data.</text>
</comment>
<evidence type="ECO:0000256" key="2">
    <source>
        <dbReference type="SAM" id="SignalP"/>
    </source>
</evidence>
<evidence type="ECO:0000256" key="1">
    <source>
        <dbReference type="ARBA" id="ARBA00006987"/>
    </source>
</evidence>
<dbReference type="CDD" id="cd13578">
    <property type="entry name" value="PBP2_Bug27"/>
    <property type="match status" value="1"/>
</dbReference>